<evidence type="ECO:0000256" key="1">
    <source>
        <dbReference type="ARBA" id="ARBA00007992"/>
    </source>
</evidence>
<evidence type="ECO:0000256" key="2">
    <source>
        <dbReference type="ARBA" id="ARBA00022630"/>
    </source>
</evidence>
<protein>
    <recommendedName>
        <fullName evidence="7">FAD-binding domain-containing protein</fullName>
    </recommendedName>
</protein>
<feature type="transmembrane region" description="Helical" evidence="6">
    <location>
        <begin position="12"/>
        <end position="33"/>
    </location>
</feature>
<dbReference type="Proteomes" id="UP000309038">
    <property type="component" value="Unassembled WGS sequence"/>
</dbReference>
<dbReference type="InterPro" id="IPR050493">
    <property type="entry name" value="FAD-dep_Monooxygenase_BioMet"/>
</dbReference>
<keyword evidence="6" id="KW-0472">Membrane</keyword>
<dbReference type="PANTHER" id="PTHR13789:SF147">
    <property type="entry name" value="PUTATIVE (AFU_ORTHOLOGUE AFUA_2G01950)-RELATED"/>
    <property type="match status" value="1"/>
</dbReference>
<keyword evidence="6" id="KW-0812">Transmembrane</keyword>
<reference evidence="8 9" key="1">
    <citation type="submission" date="2019-02" db="EMBL/GenBank/DDBJ databases">
        <title>Genome sequencing of the rare red list fungi Phlebia centrifuga.</title>
        <authorList>
            <person name="Buettner E."/>
            <person name="Kellner H."/>
        </authorList>
    </citation>
    <scope>NUCLEOTIDE SEQUENCE [LARGE SCALE GENOMIC DNA]</scope>
    <source>
        <strain evidence="8 9">DSM 108282</strain>
    </source>
</reference>
<comment type="caution">
    <text evidence="8">The sequence shown here is derived from an EMBL/GenBank/DDBJ whole genome shotgun (WGS) entry which is preliminary data.</text>
</comment>
<dbReference type="Pfam" id="PF01494">
    <property type="entry name" value="FAD_binding_3"/>
    <property type="match status" value="1"/>
</dbReference>
<keyword evidence="6" id="KW-1133">Transmembrane helix</keyword>
<dbReference type="SUPFAM" id="SSF51905">
    <property type="entry name" value="FAD/NAD(P)-binding domain"/>
    <property type="match status" value="1"/>
</dbReference>
<evidence type="ECO:0000256" key="4">
    <source>
        <dbReference type="ARBA" id="ARBA00023002"/>
    </source>
</evidence>
<gene>
    <name evidence="8" type="ORF">EW026_g1053</name>
</gene>
<evidence type="ECO:0000256" key="5">
    <source>
        <dbReference type="ARBA" id="ARBA00023033"/>
    </source>
</evidence>
<accession>A0A4S4KSR0</accession>
<organism evidence="8 9">
    <name type="scientific">Hermanssonia centrifuga</name>
    <dbReference type="NCBI Taxonomy" id="98765"/>
    <lineage>
        <taxon>Eukaryota</taxon>
        <taxon>Fungi</taxon>
        <taxon>Dikarya</taxon>
        <taxon>Basidiomycota</taxon>
        <taxon>Agaricomycotina</taxon>
        <taxon>Agaricomycetes</taxon>
        <taxon>Polyporales</taxon>
        <taxon>Meruliaceae</taxon>
        <taxon>Hermanssonia</taxon>
    </lineage>
</organism>
<dbReference type="GO" id="GO:0004497">
    <property type="term" value="F:monooxygenase activity"/>
    <property type="evidence" value="ECO:0007669"/>
    <property type="project" value="UniProtKB-KW"/>
</dbReference>
<dbReference type="EMBL" id="SGPJ01000018">
    <property type="protein sequence ID" value="THH01692.1"/>
    <property type="molecule type" value="Genomic_DNA"/>
</dbReference>
<evidence type="ECO:0000256" key="3">
    <source>
        <dbReference type="ARBA" id="ARBA00022827"/>
    </source>
</evidence>
<dbReference type="AlphaFoldDB" id="A0A4S4KSR0"/>
<proteinExistence type="inferred from homology"/>
<evidence type="ECO:0000256" key="6">
    <source>
        <dbReference type="SAM" id="Phobius"/>
    </source>
</evidence>
<sequence length="438" mass="48471">MVNKGQPVQTSYPVNFVVLGGGLSGLACALALARVGHHVVVLEKDVEIPESGPGGGCRLTPNMTKVLLNWNLKSELEARGMKMKSVVFNKCEEGQSLGKHTYQDEILQETGGGEWFFVSHTDLRGILYTAAKTAGADIRTGCDVTAIDPMSRQVTLANGEIVTADIIVGADGPEGHGRETVAGHPDTSTPAGITMYNATLPAKAVPEVDEIRGGPAETEVVQNAVYVWYGDGYCLYDYPMNPQGDHALHVYGPDDGQDGSWHDKPTVSLANLLGDVEPKLANFVQSASPAVRLRIRNYEELEDWIHEDSERMLIIGEAAHPFPQIPNFLWGFQDIRQDRCKMAQEREVHRARLFTLKNGPEQEERDKVLRVLNNDEDADLGLYSLEEPRVLFAYDCEEQGEEWWQSWGLLRERSHQTRTKDGEVKVAMHVEVKAAHSS</sequence>
<keyword evidence="3" id="KW-0274">FAD</keyword>
<dbReference type="PRINTS" id="PR00420">
    <property type="entry name" value="RNGMNOXGNASE"/>
</dbReference>
<evidence type="ECO:0000313" key="8">
    <source>
        <dbReference type="EMBL" id="THH01692.1"/>
    </source>
</evidence>
<dbReference type="GO" id="GO:0071949">
    <property type="term" value="F:FAD binding"/>
    <property type="evidence" value="ECO:0007669"/>
    <property type="project" value="InterPro"/>
</dbReference>
<dbReference type="Gene3D" id="3.50.50.60">
    <property type="entry name" value="FAD/NAD(P)-binding domain"/>
    <property type="match status" value="1"/>
</dbReference>
<name>A0A4S4KSR0_9APHY</name>
<evidence type="ECO:0000259" key="7">
    <source>
        <dbReference type="Pfam" id="PF01494"/>
    </source>
</evidence>
<feature type="domain" description="FAD-binding" evidence="7">
    <location>
        <begin position="17"/>
        <end position="184"/>
    </location>
</feature>
<dbReference type="PANTHER" id="PTHR13789">
    <property type="entry name" value="MONOOXYGENASE"/>
    <property type="match status" value="1"/>
</dbReference>
<keyword evidence="5" id="KW-0503">Monooxygenase</keyword>
<evidence type="ECO:0000313" key="9">
    <source>
        <dbReference type="Proteomes" id="UP000309038"/>
    </source>
</evidence>
<dbReference type="InterPro" id="IPR002938">
    <property type="entry name" value="FAD-bd"/>
</dbReference>
<keyword evidence="4" id="KW-0560">Oxidoreductase</keyword>
<dbReference type="InterPro" id="IPR036188">
    <property type="entry name" value="FAD/NAD-bd_sf"/>
</dbReference>
<keyword evidence="2" id="KW-0285">Flavoprotein</keyword>
<keyword evidence="9" id="KW-1185">Reference proteome</keyword>
<comment type="similarity">
    <text evidence="1">Belongs to the paxM FAD-dependent monooxygenase family.</text>
</comment>
<dbReference type="PROSITE" id="PS51257">
    <property type="entry name" value="PROKAR_LIPOPROTEIN"/>
    <property type="match status" value="1"/>
</dbReference>